<sequence>MVLQDADDPSRDGFGQDDVADPSRPSTSRNLDFSQFRQPIPCLPEFRAAHIRYNTEKSIRDTERTMGRSMTAEEVHAYASRMYNAQSTQASFTAFCLTIGIGRWLNTMKTNAYPFIDPKPEALNQNKFLFFTGRRARIARHSWRLTLYLLVARAFGVVAGAAIGTARARRSTANDPHLTQIDRELSEARRAAAEKRVQDWAGRIQRENEARGVHKPRERPSAPVAPSNGEDDMSPTASVDPWAQATTDSWDDQGHSTESQQASNSSPSQSRYDRTRVARGERTDDDMSSTGGLFQGETTHTQPTPGESAWDRLRRGVKPSPTQQPVPRIDNHRKDRKEGSSFGDDYTFAGPDRDKAQREFDERIERERQGKDFSDEKRW</sequence>
<keyword evidence="3" id="KW-1185">Reference proteome</keyword>
<dbReference type="Proteomes" id="UP000799444">
    <property type="component" value="Unassembled WGS sequence"/>
</dbReference>
<feature type="compositionally biased region" description="Basic and acidic residues" evidence="1">
    <location>
        <begin position="351"/>
        <end position="379"/>
    </location>
</feature>
<feature type="compositionally biased region" description="Polar residues" evidence="1">
    <location>
        <begin position="288"/>
        <end position="305"/>
    </location>
</feature>
<organism evidence="2 3">
    <name type="scientific">Polyplosphaeria fusca</name>
    <dbReference type="NCBI Taxonomy" id="682080"/>
    <lineage>
        <taxon>Eukaryota</taxon>
        <taxon>Fungi</taxon>
        <taxon>Dikarya</taxon>
        <taxon>Ascomycota</taxon>
        <taxon>Pezizomycotina</taxon>
        <taxon>Dothideomycetes</taxon>
        <taxon>Pleosporomycetidae</taxon>
        <taxon>Pleosporales</taxon>
        <taxon>Tetraplosphaeriaceae</taxon>
        <taxon>Polyplosphaeria</taxon>
    </lineage>
</organism>
<accession>A0A9P4UYG1</accession>
<feature type="compositionally biased region" description="Basic and acidic residues" evidence="1">
    <location>
        <begin position="271"/>
        <end position="282"/>
    </location>
</feature>
<feature type="compositionally biased region" description="Basic and acidic residues" evidence="1">
    <location>
        <begin position="196"/>
        <end position="212"/>
    </location>
</feature>
<name>A0A9P4UYG1_9PLEO</name>
<dbReference type="OrthoDB" id="4204700at2759"/>
<proteinExistence type="predicted"/>
<reference evidence="2" key="1">
    <citation type="journal article" date="2020" name="Stud. Mycol.">
        <title>101 Dothideomycetes genomes: a test case for predicting lifestyles and emergence of pathogens.</title>
        <authorList>
            <person name="Haridas S."/>
            <person name="Albert R."/>
            <person name="Binder M."/>
            <person name="Bloem J."/>
            <person name="Labutti K."/>
            <person name="Salamov A."/>
            <person name="Andreopoulos B."/>
            <person name="Baker S."/>
            <person name="Barry K."/>
            <person name="Bills G."/>
            <person name="Bluhm B."/>
            <person name="Cannon C."/>
            <person name="Castanera R."/>
            <person name="Culley D."/>
            <person name="Daum C."/>
            <person name="Ezra D."/>
            <person name="Gonzalez J."/>
            <person name="Henrissat B."/>
            <person name="Kuo A."/>
            <person name="Liang C."/>
            <person name="Lipzen A."/>
            <person name="Lutzoni F."/>
            <person name="Magnuson J."/>
            <person name="Mondo S."/>
            <person name="Nolan M."/>
            <person name="Ohm R."/>
            <person name="Pangilinan J."/>
            <person name="Park H.-J."/>
            <person name="Ramirez L."/>
            <person name="Alfaro M."/>
            <person name="Sun H."/>
            <person name="Tritt A."/>
            <person name="Yoshinaga Y."/>
            <person name="Zwiers L.-H."/>
            <person name="Turgeon B."/>
            <person name="Goodwin S."/>
            <person name="Spatafora J."/>
            <person name="Crous P."/>
            <person name="Grigoriev I."/>
        </authorList>
    </citation>
    <scope>NUCLEOTIDE SEQUENCE</scope>
    <source>
        <strain evidence="2">CBS 125425</strain>
    </source>
</reference>
<dbReference type="AlphaFoldDB" id="A0A9P4UYG1"/>
<feature type="compositionally biased region" description="Basic and acidic residues" evidence="1">
    <location>
        <begin position="329"/>
        <end position="339"/>
    </location>
</feature>
<comment type="caution">
    <text evidence="2">The sequence shown here is derived from an EMBL/GenBank/DDBJ whole genome shotgun (WGS) entry which is preliminary data.</text>
</comment>
<dbReference type="EMBL" id="ML996165">
    <property type="protein sequence ID" value="KAF2733152.1"/>
    <property type="molecule type" value="Genomic_DNA"/>
</dbReference>
<feature type="compositionally biased region" description="Low complexity" evidence="1">
    <location>
        <begin position="256"/>
        <end position="270"/>
    </location>
</feature>
<evidence type="ECO:0000313" key="2">
    <source>
        <dbReference type="EMBL" id="KAF2733152.1"/>
    </source>
</evidence>
<gene>
    <name evidence="2" type="ORF">EJ04DRAFT_276454</name>
</gene>
<feature type="region of interest" description="Disordered" evidence="1">
    <location>
        <begin position="1"/>
        <end position="31"/>
    </location>
</feature>
<evidence type="ECO:0000256" key="1">
    <source>
        <dbReference type="SAM" id="MobiDB-lite"/>
    </source>
</evidence>
<protein>
    <submittedName>
        <fullName evidence="2">Uncharacterized protein</fullName>
    </submittedName>
</protein>
<evidence type="ECO:0000313" key="3">
    <source>
        <dbReference type="Proteomes" id="UP000799444"/>
    </source>
</evidence>
<feature type="region of interest" description="Disordered" evidence="1">
    <location>
        <begin position="196"/>
        <end position="379"/>
    </location>
</feature>